<dbReference type="HAMAP" id="MF_00014">
    <property type="entry name" value="Ribosome_mat_RimM"/>
    <property type="match status" value="1"/>
</dbReference>
<dbReference type="GO" id="GO:0005840">
    <property type="term" value="C:ribosome"/>
    <property type="evidence" value="ECO:0007669"/>
    <property type="project" value="InterPro"/>
</dbReference>
<organism evidence="8">
    <name type="scientific">Caldithrix abyssi</name>
    <dbReference type="NCBI Taxonomy" id="187145"/>
    <lineage>
        <taxon>Bacteria</taxon>
        <taxon>Pseudomonadati</taxon>
        <taxon>Calditrichota</taxon>
        <taxon>Calditrichia</taxon>
        <taxon>Calditrichales</taxon>
        <taxon>Calditrichaceae</taxon>
        <taxon>Caldithrix</taxon>
    </lineage>
</organism>
<dbReference type="AlphaFoldDB" id="A0A7V1PVB5"/>
<dbReference type="GO" id="GO:0005737">
    <property type="term" value="C:cytoplasm"/>
    <property type="evidence" value="ECO:0007669"/>
    <property type="project" value="UniProtKB-SubCell"/>
</dbReference>
<proteinExistence type="inferred from homology"/>
<dbReference type="InterPro" id="IPR011033">
    <property type="entry name" value="PRC_barrel-like_sf"/>
</dbReference>
<dbReference type="PANTHER" id="PTHR33692:SF1">
    <property type="entry name" value="RIBOSOME MATURATION FACTOR RIMM"/>
    <property type="match status" value="1"/>
</dbReference>
<evidence type="ECO:0000259" key="7">
    <source>
        <dbReference type="Pfam" id="PF24986"/>
    </source>
</evidence>
<dbReference type="Pfam" id="PF24986">
    <property type="entry name" value="PRC_RimM"/>
    <property type="match status" value="1"/>
</dbReference>
<name>A0A7V1PVB5_CALAY</name>
<evidence type="ECO:0000256" key="2">
    <source>
        <dbReference type="ARBA" id="ARBA00022517"/>
    </source>
</evidence>
<dbReference type="Gene3D" id="2.40.30.60">
    <property type="entry name" value="RimM"/>
    <property type="match status" value="1"/>
</dbReference>
<comment type="subunit">
    <text evidence="5">Binds ribosomal protein uS19.</text>
</comment>
<evidence type="ECO:0000259" key="6">
    <source>
        <dbReference type="Pfam" id="PF01782"/>
    </source>
</evidence>
<dbReference type="InterPro" id="IPR009000">
    <property type="entry name" value="Transl_B-barrel_sf"/>
</dbReference>
<sequence length="166" mass="19205">MFVIGQVVKPQGIHGELKVKIISSFPERFLQLKSFFLKEQEERLCFVEKARVKGDFAFLKIQGIDDRDQAEKYRNAFLYVEESELFPLPDSDSYYHHQLIGMKVVNTRGESLGVIRDVHNYPGQDLYVLEDQKGREHLLPATKEFIKKVDTAGGMMIIREIEGLLE</sequence>
<evidence type="ECO:0000256" key="4">
    <source>
        <dbReference type="ARBA" id="ARBA00023186"/>
    </source>
</evidence>
<comment type="caution">
    <text evidence="8">The sequence shown here is derived from an EMBL/GenBank/DDBJ whole genome shotgun (WGS) entry which is preliminary data.</text>
</comment>
<comment type="function">
    <text evidence="5">An accessory protein needed during the final step in the assembly of 30S ribosomal subunit, possibly for assembly of the head region. Essential for efficient processing of 16S rRNA. May be needed both before and after RbfA during the maturation of 16S rRNA. It has affinity for free ribosomal 30S subunits but not for 70S ribosomes.</text>
</comment>
<evidence type="ECO:0000256" key="5">
    <source>
        <dbReference type="HAMAP-Rule" id="MF_00014"/>
    </source>
</evidence>
<comment type="similarity">
    <text evidence="5">Belongs to the RimM family.</text>
</comment>
<evidence type="ECO:0000313" key="8">
    <source>
        <dbReference type="EMBL" id="HED11638.1"/>
    </source>
</evidence>
<dbReference type="SUPFAM" id="SSF50346">
    <property type="entry name" value="PRC-barrel domain"/>
    <property type="match status" value="1"/>
</dbReference>
<dbReference type="InterPro" id="IPR002676">
    <property type="entry name" value="RimM_N"/>
</dbReference>
<comment type="subcellular location">
    <subcellularLocation>
        <location evidence="5">Cytoplasm</location>
    </subcellularLocation>
</comment>
<reference evidence="8" key="1">
    <citation type="journal article" date="2020" name="mSystems">
        <title>Genome- and Community-Level Interaction Insights into Carbon Utilization and Element Cycling Functions of Hydrothermarchaeota in Hydrothermal Sediment.</title>
        <authorList>
            <person name="Zhou Z."/>
            <person name="Liu Y."/>
            <person name="Xu W."/>
            <person name="Pan J."/>
            <person name="Luo Z.H."/>
            <person name="Li M."/>
        </authorList>
    </citation>
    <scope>NUCLEOTIDE SEQUENCE [LARGE SCALE GENOMIC DNA]</scope>
    <source>
        <strain evidence="8">HyVt-456</strain>
    </source>
</reference>
<dbReference type="PANTHER" id="PTHR33692">
    <property type="entry name" value="RIBOSOME MATURATION FACTOR RIMM"/>
    <property type="match status" value="1"/>
</dbReference>
<keyword evidence="3 5" id="KW-0698">rRNA processing</keyword>
<dbReference type="Proteomes" id="UP000886005">
    <property type="component" value="Unassembled WGS sequence"/>
</dbReference>
<gene>
    <name evidence="5 8" type="primary">rimM</name>
    <name evidence="8" type="ORF">ENJ10_13180</name>
</gene>
<evidence type="ECO:0000256" key="1">
    <source>
        <dbReference type="ARBA" id="ARBA00022490"/>
    </source>
</evidence>
<dbReference type="GO" id="GO:0006364">
    <property type="term" value="P:rRNA processing"/>
    <property type="evidence" value="ECO:0007669"/>
    <property type="project" value="UniProtKB-UniRule"/>
</dbReference>
<dbReference type="EMBL" id="DRLD01000372">
    <property type="protein sequence ID" value="HED11638.1"/>
    <property type="molecule type" value="Genomic_DNA"/>
</dbReference>
<keyword evidence="1 5" id="KW-0963">Cytoplasm</keyword>
<dbReference type="NCBIfam" id="TIGR02273">
    <property type="entry name" value="16S_RimM"/>
    <property type="match status" value="1"/>
</dbReference>
<dbReference type="InterPro" id="IPR036976">
    <property type="entry name" value="RimM_N_sf"/>
</dbReference>
<dbReference type="GO" id="GO:0043022">
    <property type="term" value="F:ribosome binding"/>
    <property type="evidence" value="ECO:0007669"/>
    <property type="project" value="InterPro"/>
</dbReference>
<keyword evidence="2 5" id="KW-0690">Ribosome biogenesis</keyword>
<feature type="domain" description="Ribosome maturation factor RimM PRC barrel" evidence="7">
    <location>
        <begin position="96"/>
        <end position="155"/>
    </location>
</feature>
<keyword evidence="4 5" id="KW-0143">Chaperone</keyword>
<comment type="domain">
    <text evidence="5">The PRC barrel domain binds ribosomal protein uS19.</text>
</comment>
<accession>A0A7V1PVB5</accession>
<dbReference type="InterPro" id="IPR056792">
    <property type="entry name" value="PRC_RimM"/>
</dbReference>
<protein>
    <recommendedName>
        <fullName evidence="5">Ribosome maturation factor RimM</fullName>
    </recommendedName>
</protein>
<dbReference type="Gene3D" id="2.30.30.240">
    <property type="entry name" value="PRC-barrel domain"/>
    <property type="match status" value="1"/>
</dbReference>
<evidence type="ECO:0000256" key="3">
    <source>
        <dbReference type="ARBA" id="ARBA00022552"/>
    </source>
</evidence>
<dbReference type="Pfam" id="PF01782">
    <property type="entry name" value="RimM"/>
    <property type="match status" value="1"/>
</dbReference>
<dbReference type="InterPro" id="IPR011961">
    <property type="entry name" value="RimM"/>
</dbReference>
<feature type="domain" description="RimM N-terminal" evidence="6">
    <location>
        <begin position="3"/>
        <end position="83"/>
    </location>
</feature>
<dbReference type="GO" id="GO:0042274">
    <property type="term" value="P:ribosomal small subunit biogenesis"/>
    <property type="evidence" value="ECO:0007669"/>
    <property type="project" value="UniProtKB-UniRule"/>
</dbReference>
<dbReference type="SUPFAM" id="SSF50447">
    <property type="entry name" value="Translation proteins"/>
    <property type="match status" value="1"/>
</dbReference>